<proteinExistence type="predicted"/>
<protein>
    <recommendedName>
        <fullName evidence="3">RHS repeat protein</fullName>
    </recommendedName>
</protein>
<reference evidence="2" key="1">
    <citation type="journal article" date="2019" name="Int. J. Syst. Evol. Microbiol.">
        <title>The Global Catalogue of Microorganisms (GCM) 10K type strain sequencing project: providing services to taxonomists for standard genome sequencing and annotation.</title>
        <authorList>
            <consortium name="The Broad Institute Genomics Platform"/>
            <consortium name="The Broad Institute Genome Sequencing Center for Infectious Disease"/>
            <person name="Wu L."/>
            <person name="Ma J."/>
        </authorList>
    </citation>
    <scope>NUCLEOTIDE SEQUENCE [LARGE SCALE GENOMIC DNA]</scope>
    <source>
        <strain evidence="2">CGMCC 1.16855</strain>
    </source>
</reference>
<sequence>MSSTITVLDPISGEVDYEWVPYDTGVELLPQSATDYDLSDAHPWARYSIQNNIIVDGTIEQTRLTDVEILMDDGSSQLLHITYFDTYEFRGSETYTVKDAQGRTISVSQFNLVPPLGPPIEDVFAFRQQSIVYDAASGRTDFISTLGLDGTRESIDYDVATNQRDYVYIQQANGGTVSEDYNSANGVLDYRRTTGTDGRSLDQDYDSQGRLDYAVEHLADGRMRVTDYDLLNQHDWTSYSILYAASGAIQTVTVL</sequence>
<evidence type="ECO:0000313" key="2">
    <source>
        <dbReference type="Proteomes" id="UP001595420"/>
    </source>
</evidence>
<dbReference type="Proteomes" id="UP001595420">
    <property type="component" value="Unassembled WGS sequence"/>
</dbReference>
<dbReference type="EMBL" id="JBHRSB010000003">
    <property type="protein sequence ID" value="MFC3000551.1"/>
    <property type="molecule type" value="Genomic_DNA"/>
</dbReference>
<evidence type="ECO:0008006" key="3">
    <source>
        <dbReference type="Google" id="ProtNLM"/>
    </source>
</evidence>
<evidence type="ECO:0000313" key="1">
    <source>
        <dbReference type="EMBL" id="MFC3000551.1"/>
    </source>
</evidence>
<name>A0ABV7BS61_9PROT</name>
<keyword evidence="2" id="KW-1185">Reference proteome</keyword>
<comment type="caution">
    <text evidence="1">The sequence shown here is derived from an EMBL/GenBank/DDBJ whole genome shotgun (WGS) entry which is preliminary data.</text>
</comment>
<accession>A0ABV7BS61</accession>
<organism evidence="1 2">
    <name type="scientific">Falsiroseomonas tokyonensis</name>
    <dbReference type="NCBI Taxonomy" id="430521"/>
    <lineage>
        <taxon>Bacteria</taxon>
        <taxon>Pseudomonadati</taxon>
        <taxon>Pseudomonadota</taxon>
        <taxon>Alphaproteobacteria</taxon>
        <taxon>Acetobacterales</taxon>
        <taxon>Roseomonadaceae</taxon>
        <taxon>Falsiroseomonas</taxon>
    </lineage>
</organism>
<gene>
    <name evidence="1" type="ORF">ACFOD3_11645</name>
</gene>
<dbReference type="RefSeq" id="WP_216836636.1">
    <property type="nucleotide sequence ID" value="NZ_JAFNJS010000003.1"/>
</dbReference>